<keyword evidence="2" id="KW-1185">Reference proteome</keyword>
<sequence length="231" mass="27040">MKVKCIDNSGVEDCFVEGKKYKALGENKKKYKLKDEELDVYYWDKQRFEIVKPKKMKNKKKIKALLKDIYNSNDTHPRFKAEIKEIYPELEVKQELEIGKWYRRRGLGTSYLLNYQGDEILSYGFWNGNYDSWDFHKNGLGKESVLATEEEVKTALIKEAKRLGVWNTPIKCLYNEANWGLDDSFTVCYNLNMNGLWSHYGQVFKNGVFAEPLETITKEDAEKQLGKIIAC</sequence>
<proteinExistence type="predicted"/>
<dbReference type="EMBL" id="MT732457">
    <property type="protein sequence ID" value="QQV90445.1"/>
    <property type="molecule type" value="Genomic_DNA"/>
</dbReference>
<gene>
    <name evidence="1" type="ORF">Harreka1_38</name>
</gene>
<organism evidence="1 2">
    <name type="scientific">Olleya phage Harreka_1</name>
    <dbReference type="NCBI Taxonomy" id="2745673"/>
    <lineage>
        <taxon>Viruses</taxon>
        <taxon>Duplodnaviria</taxon>
        <taxon>Heunggongvirae</taxon>
        <taxon>Uroviricota</taxon>
        <taxon>Caudoviricetes</taxon>
        <taxon>Aggregaviridae</taxon>
        <taxon>Harrekavirus</taxon>
        <taxon>Harrekavirus harreka</taxon>
    </lineage>
</organism>
<dbReference type="Proteomes" id="UP000693706">
    <property type="component" value="Segment"/>
</dbReference>
<evidence type="ECO:0000313" key="2">
    <source>
        <dbReference type="Proteomes" id="UP000693706"/>
    </source>
</evidence>
<name>A0A8E5E8S1_9CAUD</name>
<reference evidence="1" key="1">
    <citation type="submission" date="2020-07" db="EMBL/GenBank/DDBJ databases">
        <title>Highly diverse flavobacterial phages as mortality factor during North Sea spring blooms.</title>
        <authorList>
            <person name="Bartlau N."/>
            <person name="Wichels A."/>
            <person name="Krohne G."/>
            <person name="Adriaenssens E.M."/>
            <person name="Heins A."/>
            <person name="Fuchs B.M."/>
            <person name="Amann R."/>
            <person name="Moraru C."/>
        </authorList>
    </citation>
    <scope>NUCLEOTIDE SEQUENCE</scope>
</reference>
<evidence type="ECO:0000313" key="1">
    <source>
        <dbReference type="EMBL" id="QQV90445.1"/>
    </source>
</evidence>
<accession>A0A8E5E8S1</accession>
<protein>
    <submittedName>
        <fullName evidence="1">Uncharacterized protein</fullName>
    </submittedName>
</protein>